<name>A0AAY5KPY9_ESOLU</name>
<dbReference type="InterPro" id="IPR001611">
    <property type="entry name" value="Leu-rich_rpt"/>
</dbReference>
<dbReference type="CTD" id="7162"/>
<reference evidence="8" key="3">
    <citation type="submission" date="2025-09" db="UniProtKB">
        <authorList>
            <consortium name="Ensembl"/>
        </authorList>
    </citation>
    <scope>IDENTIFICATION</scope>
</reference>
<dbReference type="SUPFAM" id="SSF52058">
    <property type="entry name" value="L domain-like"/>
    <property type="match status" value="1"/>
</dbReference>
<reference evidence="8 9" key="1">
    <citation type="submission" date="2020-02" db="EMBL/GenBank/DDBJ databases">
        <title>Esox lucius (northern pike) genome, fEsoLuc1, primary haplotype.</title>
        <authorList>
            <person name="Myers G."/>
            <person name="Karagic N."/>
            <person name="Meyer A."/>
            <person name="Pippel M."/>
            <person name="Reichard M."/>
            <person name="Winkler S."/>
            <person name="Tracey A."/>
            <person name="Sims Y."/>
            <person name="Howe K."/>
            <person name="Rhie A."/>
            <person name="Formenti G."/>
            <person name="Durbin R."/>
            <person name="Fedrigo O."/>
            <person name="Jarvis E.D."/>
        </authorList>
    </citation>
    <scope>NUCLEOTIDE SEQUENCE [LARGE SCALE GENOMIC DNA]</scope>
</reference>
<feature type="signal peptide" evidence="5">
    <location>
        <begin position="1"/>
        <end position="35"/>
    </location>
</feature>
<evidence type="ECO:0000256" key="2">
    <source>
        <dbReference type="ARBA" id="ARBA00022729"/>
    </source>
</evidence>
<evidence type="ECO:0000259" key="6">
    <source>
        <dbReference type="SMART" id="SM00013"/>
    </source>
</evidence>
<evidence type="ECO:0000259" key="7">
    <source>
        <dbReference type="SMART" id="SM00082"/>
    </source>
</evidence>
<dbReference type="Proteomes" id="UP000265140">
    <property type="component" value="Chromosome 20"/>
</dbReference>
<protein>
    <recommendedName>
        <fullName evidence="10">Trophoblast glycoprotein b</fullName>
    </recommendedName>
</protein>
<dbReference type="InterPro" id="IPR003591">
    <property type="entry name" value="Leu-rich_rpt_typical-subtyp"/>
</dbReference>
<dbReference type="Ensembl" id="ENSELUT00000099783.1">
    <property type="protein sequence ID" value="ENSELUP00000088532.1"/>
    <property type="gene ID" value="ENSELUG00000043548.1"/>
</dbReference>
<keyword evidence="4" id="KW-0472">Membrane</keyword>
<dbReference type="PANTHER" id="PTHR24364">
    <property type="entry name" value="LP06937P"/>
    <property type="match status" value="1"/>
</dbReference>
<dbReference type="SMART" id="SM00013">
    <property type="entry name" value="LRRNT"/>
    <property type="match status" value="1"/>
</dbReference>
<feature type="transmembrane region" description="Helical" evidence="4">
    <location>
        <begin position="313"/>
        <end position="333"/>
    </location>
</feature>
<reference evidence="8" key="2">
    <citation type="submission" date="2025-08" db="UniProtKB">
        <authorList>
            <consortium name="Ensembl"/>
        </authorList>
    </citation>
    <scope>IDENTIFICATION</scope>
</reference>
<dbReference type="InterPro" id="IPR000483">
    <property type="entry name" value="Cys-rich_flank_reg_C"/>
</dbReference>
<keyword evidence="4" id="KW-1133">Transmembrane helix</keyword>
<organism evidence="8 9">
    <name type="scientific">Esox lucius</name>
    <name type="common">Northern pike</name>
    <dbReference type="NCBI Taxonomy" id="8010"/>
    <lineage>
        <taxon>Eukaryota</taxon>
        <taxon>Metazoa</taxon>
        <taxon>Chordata</taxon>
        <taxon>Craniata</taxon>
        <taxon>Vertebrata</taxon>
        <taxon>Euteleostomi</taxon>
        <taxon>Actinopterygii</taxon>
        <taxon>Neopterygii</taxon>
        <taxon>Teleostei</taxon>
        <taxon>Protacanthopterygii</taxon>
        <taxon>Esociformes</taxon>
        <taxon>Esocidae</taxon>
        <taxon>Esox</taxon>
    </lineage>
</organism>
<keyword evidence="9" id="KW-1185">Reference proteome</keyword>
<evidence type="ECO:0008006" key="10">
    <source>
        <dbReference type="Google" id="ProtNLM"/>
    </source>
</evidence>
<evidence type="ECO:0000256" key="5">
    <source>
        <dbReference type="SAM" id="SignalP"/>
    </source>
</evidence>
<evidence type="ECO:0000256" key="1">
    <source>
        <dbReference type="ARBA" id="ARBA00022614"/>
    </source>
</evidence>
<dbReference type="InterPro" id="IPR052286">
    <property type="entry name" value="Wnt_signaling_inhibitor"/>
</dbReference>
<dbReference type="PANTHER" id="PTHR24364:SF21">
    <property type="entry name" value="TROPHOBLAST GLYCOPROTEIN B"/>
    <property type="match status" value="1"/>
</dbReference>
<keyword evidence="4" id="KW-0812">Transmembrane</keyword>
<dbReference type="InterPro" id="IPR032675">
    <property type="entry name" value="LRR_dom_sf"/>
</dbReference>
<accession>A0AAY5KPY9</accession>
<evidence type="ECO:0000313" key="8">
    <source>
        <dbReference type="Ensembl" id="ENSELUP00000088532.1"/>
    </source>
</evidence>
<sequence length="377" mass="42853">MRVVSSLCFKRTETRDNTTLLRLLFFFSVLVSSSSCPDKCVCSTSTVKCVNQGLLEVPQPLPANTKTLHLTGNNISRLTDGSFPVPLELLTDLYLTGNQVELVDHNVFNNLPSLRLLDLSNNRILNFSAQAFPDDNKLLDLNLSRAFYNRTSMDEFFNMLRHDRALHLTHLDLSNNALVVLPEGTFSRLFNLTSLSLQNNSLIFIRNGTLSVPPLHELDLRDNALRELPNATLMDFSLKPGLRVYLSGNPWLCDCNIEDLVAWLKHSEQVADEQNVTCSDPDVMLRLPLLQIEHLKLECTFSGDMKGVLETSYVFLGMVLALIGVIFLLVLYLNRKGIKRWMYNIRDACRDHMEGYHYRYEINSDPRLANLSLNSDI</sequence>
<dbReference type="SMART" id="SM00082">
    <property type="entry name" value="LRRCT"/>
    <property type="match status" value="1"/>
</dbReference>
<dbReference type="GO" id="GO:0090090">
    <property type="term" value="P:negative regulation of canonical Wnt signaling pathway"/>
    <property type="evidence" value="ECO:0007669"/>
    <property type="project" value="TreeGrafter"/>
</dbReference>
<dbReference type="GeneID" id="105030562"/>
<keyword evidence="1" id="KW-0433">Leucine-rich repeat</keyword>
<evidence type="ECO:0000256" key="4">
    <source>
        <dbReference type="SAM" id="Phobius"/>
    </source>
</evidence>
<keyword evidence="2 5" id="KW-0732">Signal</keyword>
<feature type="domain" description="LRRNT" evidence="6">
    <location>
        <begin position="35"/>
        <end position="67"/>
    </location>
</feature>
<feature type="chain" id="PRO_5044300790" description="Trophoblast glycoprotein b" evidence="5">
    <location>
        <begin position="36"/>
        <end position="377"/>
    </location>
</feature>
<proteinExistence type="predicted"/>
<dbReference type="Gene3D" id="3.80.10.10">
    <property type="entry name" value="Ribonuclease Inhibitor"/>
    <property type="match status" value="1"/>
</dbReference>
<dbReference type="GO" id="GO:0005886">
    <property type="term" value="C:plasma membrane"/>
    <property type="evidence" value="ECO:0007669"/>
    <property type="project" value="TreeGrafter"/>
</dbReference>
<dbReference type="AlphaFoldDB" id="A0AAY5KPY9"/>
<evidence type="ECO:0000313" key="9">
    <source>
        <dbReference type="Proteomes" id="UP000265140"/>
    </source>
</evidence>
<dbReference type="SMART" id="SM00369">
    <property type="entry name" value="LRR_TYP"/>
    <property type="match status" value="6"/>
</dbReference>
<dbReference type="GeneTree" id="ENSGT00940000154868"/>
<evidence type="ECO:0000256" key="3">
    <source>
        <dbReference type="ARBA" id="ARBA00022737"/>
    </source>
</evidence>
<dbReference type="PROSITE" id="PS51450">
    <property type="entry name" value="LRR"/>
    <property type="match status" value="2"/>
</dbReference>
<dbReference type="KEGG" id="els:105030562"/>
<feature type="domain" description="LRRCT" evidence="7">
    <location>
        <begin position="249"/>
        <end position="300"/>
    </location>
</feature>
<dbReference type="Pfam" id="PF13855">
    <property type="entry name" value="LRR_8"/>
    <property type="match status" value="2"/>
</dbReference>
<dbReference type="InterPro" id="IPR000372">
    <property type="entry name" value="LRRNT"/>
</dbReference>
<keyword evidence="3" id="KW-0677">Repeat</keyword>
<dbReference type="RefSeq" id="XP_010902789.2">
    <property type="nucleotide sequence ID" value="XM_010904487.3"/>
</dbReference>